<keyword evidence="4" id="KW-0238">DNA-binding</keyword>
<dbReference type="SMART" id="SM00906">
    <property type="entry name" value="Fungal_trans"/>
    <property type="match status" value="1"/>
</dbReference>
<evidence type="ECO:0000256" key="6">
    <source>
        <dbReference type="ARBA" id="ARBA00023242"/>
    </source>
</evidence>
<dbReference type="InterPro" id="IPR051615">
    <property type="entry name" value="Transcr_Regulatory_Elem"/>
</dbReference>
<evidence type="ECO:0000256" key="4">
    <source>
        <dbReference type="ARBA" id="ARBA00023125"/>
    </source>
</evidence>
<feature type="region of interest" description="Disordered" evidence="7">
    <location>
        <begin position="832"/>
        <end position="852"/>
    </location>
</feature>
<dbReference type="eggNOG" id="ENOG502QU3W">
    <property type="taxonomic scope" value="Eukaryota"/>
</dbReference>
<dbReference type="STRING" id="1173701.A0A066X3T7"/>
<feature type="region of interest" description="Disordered" evidence="7">
    <location>
        <begin position="670"/>
        <end position="724"/>
    </location>
</feature>
<keyword evidence="1" id="KW-0479">Metal-binding</keyword>
<keyword evidence="10" id="KW-1185">Reference proteome</keyword>
<accession>A0A066X3T7</accession>
<dbReference type="GO" id="GO:0006351">
    <property type="term" value="P:DNA-templated transcription"/>
    <property type="evidence" value="ECO:0007669"/>
    <property type="project" value="InterPro"/>
</dbReference>
<dbReference type="Proteomes" id="UP000027238">
    <property type="component" value="Unassembled WGS sequence"/>
</dbReference>
<keyword evidence="6" id="KW-0539">Nucleus</keyword>
<reference evidence="10" key="1">
    <citation type="journal article" date="2014" name="Genome Announc.">
        <title>Draft genome sequence of Colletotrichum sublineola, a destructive pathogen of cultivated sorghum.</title>
        <authorList>
            <person name="Baroncelli R."/>
            <person name="Sanz-Martin J.M."/>
            <person name="Rech G.E."/>
            <person name="Sukno S.A."/>
            <person name="Thon M.R."/>
        </authorList>
    </citation>
    <scope>NUCLEOTIDE SEQUENCE [LARGE SCALE GENOMIC DNA]</scope>
    <source>
        <strain evidence="10">TX430BB</strain>
    </source>
</reference>
<feature type="region of interest" description="Disordered" evidence="7">
    <location>
        <begin position="44"/>
        <end position="111"/>
    </location>
</feature>
<proteinExistence type="predicted"/>
<dbReference type="EMBL" id="JMSE01001513">
    <property type="protein sequence ID" value="KDN60416.1"/>
    <property type="molecule type" value="Genomic_DNA"/>
</dbReference>
<dbReference type="Pfam" id="PF04082">
    <property type="entry name" value="Fungal_trans"/>
    <property type="match status" value="1"/>
</dbReference>
<dbReference type="OMA" id="VARIYWQ"/>
<gene>
    <name evidence="9" type="ORF">CSUB01_00522</name>
</gene>
<dbReference type="InterPro" id="IPR007219">
    <property type="entry name" value="XnlR_reg_dom"/>
</dbReference>
<dbReference type="PANTHER" id="PTHR31313:SF81">
    <property type="entry name" value="TY1 ENHANCER ACTIVATOR"/>
    <property type="match status" value="1"/>
</dbReference>
<evidence type="ECO:0000256" key="3">
    <source>
        <dbReference type="ARBA" id="ARBA00023015"/>
    </source>
</evidence>
<protein>
    <submittedName>
        <fullName evidence="9">Putative fungal specific transcription factor domain-containing protein</fullName>
    </submittedName>
</protein>
<feature type="compositionally biased region" description="Polar residues" evidence="7">
    <location>
        <begin position="708"/>
        <end position="721"/>
    </location>
</feature>
<dbReference type="HOGENOM" id="CLU_004291_1_0_1"/>
<feature type="compositionally biased region" description="Low complexity" evidence="7">
    <location>
        <begin position="493"/>
        <end position="509"/>
    </location>
</feature>
<evidence type="ECO:0000256" key="5">
    <source>
        <dbReference type="ARBA" id="ARBA00023163"/>
    </source>
</evidence>
<feature type="compositionally biased region" description="Basic and acidic residues" evidence="7">
    <location>
        <begin position="515"/>
        <end position="526"/>
    </location>
</feature>
<sequence>MAQNDQSDTEPPLHVLPAGIGEFVVLSLRDDDERRRRIAMLEGMLLKNGVQPPPAVHPPKSRHKAPRPSEMPYGQQKSLDERIVASEVPSPPESGNEDRTASLPKGQSSFCLPEPAVENAIQRLLSTKVTQSFDQSTGRLRFFGPTSNHNAHHTEPTDESVCREPPGQARRAEHIIRSLTSPTHDYLIETFWTHYNNVLKVVDREAFESSRESQDPKFYSPFLHVSILAMGFRFADPDREDIKRIALGNRESSLHREAKCMLETVLERPGGIPSVQALLLLGDLECAVGRDHTGWMYAGMANRLAFDIGLHVKSRENGIGEHEADIRHTVMRACVVYDRYWALFLGRPTSIKDQDVGIDLLFRECSQKLTSLMGRPGHSTTANDAREIHDYLVELMGLSACILEADNRCQARDALRMRSGEGENNAYVYAIDLDRRLQNWYKQLPENLRWKPDNIKHAPLGYFLLHQQYHVSMILLHRPWAMYAVNGGDDRITGPYSTPDSSSGSTGPSNQHRNHPSETRNSHVDIESGRTVSSRMICDFHATCVAKIFWQHRQKFDGTKIFITAVQHAVTAAIALIAAVVYHPVDSDRWKYLEYLDILASAISDMGQIYEPAASIESLLKTVLMQLRNNIDNPSNFCQPPVTLTGNENATLSISGWRRSMDSVHLAVPRRREANAPDVQPYKRRRLSAPSRRTLGPDDPPLPYLTEQFETSPRKSSQSYCNVGGYPSIDPNPFTTSGSDIPGFNLALLNGSNREMQESLGSNTKPSEESSLVTTPSDSWPTNTLDESATPMSQQGDFGYDELMNKNGSGTPSIEFNSTLISHDMGRRTEDAGLRNATASPRTQSDTESETKNLTTLPVAEAFCHKGMKRAGGERTLNTMCSVSLGELVQNSIADEVARDRTLEAPRNHELDFLSL</sequence>
<feature type="region of interest" description="Disordered" evidence="7">
    <location>
        <begin position="755"/>
        <end position="791"/>
    </location>
</feature>
<dbReference type="PANTHER" id="PTHR31313">
    <property type="entry name" value="TY1 ENHANCER ACTIVATOR"/>
    <property type="match status" value="1"/>
</dbReference>
<feature type="compositionally biased region" description="Polar residues" evidence="7">
    <location>
        <begin position="837"/>
        <end position="852"/>
    </location>
</feature>
<name>A0A066X3T7_COLSU</name>
<keyword evidence="2" id="KW-0862">Zinc</keyword>
<keyword evidence="3" id="KW-0805">Transcription regulation</keyword>
<evidence type="ECO:0000256" key="7">
    <source>
        <dbReference type="SAM" id="MobiDB-lite"/>
    </source>
</evidence>
<feature type="region of interest" description="Disordered" evidence="7">
    <location>
        <begin position="493"/>
        <end position="526"/>
    </location>
</feature>
<organism evidence="9 10">
    <name type="scientific">Colletotrichum sublineola</name>
    <name type="common">Sorghum anthracnose fungus</name>
    <dbReference type="NCBI Taxonomy" id="1173701"/>
    <lineage>
        <taxon>Eukaryota</taxon>
        <taxon>Fungi</taxon>
        <taxon>Dikarya</taxon>
        <taxon>Ascomycota</taxon>
        <taxon>Pezizomycotina</taxon>
        <taxon>Sordariomycetes</taxon>
        <taxon>Hypocreomycetidae</taxon>
        <taxon>Glomerellales</taxon>
        <taxon>Glomerellaceae</taxon>
        <taxon>Colletotrichum</taxon>
        <taxon>Colletotrichum graminicola species complex</taxon>
    </lineage>
</organism>
<dbReference type="GO" id="GO:0003677">
    <property type="term" value="F:DNA binding"/>
    <property type="evidence" value="ECO:0007669"/>
    <property type="project" value="UniProtKB-KW"/>
</dbReference>
<dbReference type="OrthoDB" id="2154091at2759"/>
<evidence type="ECO:0000259" key="8">
    <source>
        <dbReference type="SMART" id="SM00906"/>
    </source>
</evidence>
<dbReference type="GO" id="GO:0008270">
    <property type="term" value="F:zinc ion binding"/>
    <property type="evidence" value="ECO:0007669"/>
    <property type="project" value="InterPro"/>
</dbReference>
<feature type="domain" description="Xylanolytic transcriptional activator regulatory" evidence="8">
    <location>
        <begin position="294"/>
        <end position="367"/>
    </location>
</feature>
<evidence type="ECO:0000313" key="10">
    <source>
        <dbReference type="Proteomes" id="UP000027238"/>
    </source>
</evidence>
<evidence type="ECO:0000313" key="9">
    <source>
        <dbReference type="EMBL" id="KDN60416.1"/>
    </source>
</evidence>
<dbReference type="AlphaFoldDB" id="A0A066X3T7"/>
<comment type="caution">
    <text evidence="9">The sequence shown here is derived from an EMBL/GenBank/DDBJ whole genome shotgun (WGS) entry which is preliminary data.</text>
</comment>
<evidence type="ECO:0000256" key="2">
    <source>
        <dbReference type="ARBA" id="ARBA00022833"/>
    </source>
</evidence>
<dbReference type="CDD" id="cd12148">
    <property type="entry name" value="fungal_TF_MHR"/>
    <property type="match status" value="1"/>
</dbReference>
<evidence type="ECO:0000256" key="1">
    <source>
        <dbReference type="ARBA" id="ARBA00022723"/>
    </source>
</evidence>
<keyword evidence="5" id="KW-0804">Transcription</keyword>